<dbReference type="AlphaFoldDB" id="A0A151WJC3"/>
<evidence type="ECO:0000313" key="3">
    <source>
        <dbReference type="Proteomes" id="UP000075809"/>
    </source>
</evidence>
<gene>
    <name evidence="2" type="ORF">ALC60_13170</name>
</gene>
<feature type="coiled-coil region" evidence="1">
    <location>
        <begin position="55"/>
        <end position="82"/>
    </location>
</feature>
<keyword evidence="3" id="KW-1185">Reference proteome</keyword>
<accession>A0A151WJC3</accession>
<evidence type="ECO:0000256" key="1">
    <source>
        <dbReference type="SAM" id="Coils"/>
    </source>
</evidence>
<evidence type="ECO:0000313" key="2">
    <source>
        <dbReference type="EMBL" id="KYQ47795.1"/>
    </source>
</evidence>
<dbReference type="EMBL" id="KQ983058">
    <property type="protein sequence ID" value="KYQ47795.1"/>
    <property type="molecule type" value="Genomic_DNA"/>
</dbReference>
<protein>
    <submittedName>
        <fullName evidence="2">Uncharacterized protein</fullName>
    </submittedName>
</protein>
<name>A0A151WJC3_9HYME</name>
<proteinExistence type="predicted"/>
<dbReference type="Proteomes" id="UP000075809">
    <property type="component" value="Unassembled WGS sequence"/>
</dbReference>
<reference evidence="2 3" key="1">
    <citation type="submission" date="2015-09" db="EMBL/GenBank/DDBJ databases">
        <title>Trachymyrmex zeteki WGS genome.</title>
        <authorList>
            <person name="Nygaard S."/>
            <person name="Hu H."/>
            <person name="Boomsma J."/>
            <person name="Zhang G."/>
        </authorList>
    </citation>
    <scope>NUCLEOTIDE SEQUENCE [LARGE SCALE GENOMIC DNA]</scope>
    <source>
        <strain evidence="2">Tzet28-1</strain>
        <tissue evidence="2">Whole body</tissue>
    </source>
</reference>
<dbReference type="STRING" id="64791.A0A151WJC3"/>
<keyword evidence="1" id="KW-0175">Coiled coil</keyword>
<sequence length="188" mass="21423">MQNKDRLDSDHENDLGMNDDLQGKFNFLEENFQIDFDLLYAEHKIKAYISYQGFCDRIIEALKNEENKSEALKDNLLLLTSDEISEECWKTPTVYAKNGIEIIINNVVHKVYFVMALLVADNLALHSLLGFAEGFTANFPCRFCHAHKSLIQIQTEENSSLLRNKLQHGIDCNIGNVSLIGVNEKSVL</sequence>
<organism evidence="2 3">
    <name type="scientific">Mycetomoellerius zeteki</name>
    <dbReference type="NCBI Taxonomy" id="64791"/>
    <lineage>
        <taxon>Eukaryota</taxon>
        <taxon>Metazoa</taxon>
        <taxon>Ecdysozoa</taxon>
        <taxon>Arthropoda</taxon>
        <taxon>Hexapoda</taxon>
        <taxon>Insecta</taxon>
        <taxon>Pterygota</taxon>
        <taxon>Neoptera</taxon>
        <taxon>Endopterygota</taxon>
        <taxon>Hymenoptera</taxon>
        <taxon>Apocrita</taxon>
        <taxon>Aculeata</taxon>
        <taxon>Formicoidea</taxon>
        <taxon>Formicidae</taxon>
        <taxon>Myrmicinae</taxon>
        <taxon>Mycetomoellerius</taxon>
    </lineage>
</organism>